<dbReference type="AlphaFoldDB" id="A0AAV2SZU4"/>
<feature type="compositionally biased region" description="Polar residues" evidence="2">
    <location>
        <begin position="181"/>
        <end position="191"/>
    </location>
</feature>
<dbReference type="PANTHER" id="PTHR43696">
    <property type="entry name" value="COILED-COIL DOMAIN-CONTAINING PROTEIN 157"/>
    <property type="match status" value="1"/>
</dbReference>
<proteinExistence type="predicted"/>
<evidence type="ECO:0000313" key="3">
    <source>
        <dbReference type="EMBL" id="CAL5129633.1"/>
    </source>
</evidence>
<sequence>MKSWKFPSQEALRVELYGLLENVKYIPNNKEKNEMIHVFLLELIVDRLLLVMRITENTFQDLRGLRLPDNKKEANEGTANSIGDSARRFAHSALEAKKSQDIHDDGFQVTPSEDNSAPSAFDGVLSVPNIAEQTLQWINATEKQYRNLQLPFRSHLQMGENVGMNPSKCQELSCRNKEDQSTQTSEPQNSSVQMHLIFDPDLESDFRRLCIKVAQFMDQLGLPSEAGRLLIEDRLTDFSFGQERQTFATKASVSILARDFDRISRTIRADKESLSEAKLKALELSRVVDENKKTAHCLTNEIDKIKKDAQHELESLSSSHRQTELESLRLRETLSAAEIKVLQKIAEIERLNHNVQTYEQERSLIKRALNCSNDELVHLDSCSSVIVENAVNFRGECRKLKAQTSGLEKQLKVQEVEMQNLEIQLSNMNKKHNDLLERVDEILTQKAMLTDQLAEKSTELDDAQNELNNVKTANAELEAKRLADENLITCLQNSNEELKVIAEEKAEKVRKLVELTETLEKKAQLLVQYPDLNGPIEIETDLTPQSVEAELRGQIKANEYRILLLTEQTDRLKNAQEKIKDKPSTVEDSTTSVYQTEHQEHTTRLNPVDPVHSPLSCVTQPSSSIDTRGSEILQTPDEIRQRTYVRKDRKRTDYVPAPPVSPTVELWSGPSGCKMMSRRTKTKREVTGPADKSDRT</sequence>
<comment type="caution">
    <text evidence="3">The sequence shown here is derived from an EMBL/GenBank/DDBJ whole genome shotgun (WGS) entry which is preliminary data.</text>
</comment>
<evidence type="ECO:0000256" key="1">
    <source>
        <dbReference type="SAM" id="Coils"/>
    </source>
</evidence>
<accession>A0AAV2SZU4</accession>
<organism evidence="3 4">
    <name type="scientific">Calicophoron daubneyi</name>
    <name type="common">Rumen fluke</name>
    <name type="synonym">Paramphistomum daubneyi</name>
    <dbReference type="NCBI Taxonomy" id="300641"/>
    <lineage>
        <taxon>Eukaryota</taxon>
        <taxon>Metazoa</taxon>
        <taxon>Spiralia</taxon>
        <taxon>Lophotrochozoa</taxon>
        <taxon>Platyhelminthes</taxon>
        <taxon>Trematoda</taxon>
        <taxon>Digenea</taxon>
        <taxon>Plagiorchiida</taxon>
        <taxon>Pronocephalata</taxon>
        <taxon>Paramphistomoidea</taxon>
        <taxon>Paramphistomidae</taxon>
        <taxon>Calicophoron</taxon>
    </lineage>
</organism>
<dbReference type="Proteomes" id="UP001497525">
    <property type="component" value="Unassembled WGS sequence"/>
</dbReference>
<gene>
    <name evidence="3" type="ORF">CDAUBV1_LOCUS660</name>
</gene>
<keyword evidence="1" id="KW-0175">Coiled coil</keyword>
<feature type="compositionally biased region" description="Basic and acidic residues" evidence="2">
    <location>
        <begin position="576"/>
        <end position="585"/>
    </location>
</feature>
<feature type="region of interest" description="Disordered" evidence="2">
    <location>
        <begin position="170"/>
        <end position="191"/>
    </location>
</feature>
<dbReference type="PANTHER" id="PTHR43696:SF9">
    <property type="entry name" value="COILED-COIL DOMAIN-CONTAINING PROTEIN 157"/>
    <property type="match status" value="1"/>
</dbReference>
<feature type="coiled-coil region" evidence="1">
    <location>
        <begin position="397"/>
        <end position="522"/>
    </location>
</feature>
<feature type="region of interest" description="Disordered" evidence="2">
    <location>
        <begin position="576"/>
        <end position="628"/>
    </location>
</feature>
<protein>
    <submittedName>
        <fullName evidence="3">Uncharacterized protein</fullName>
    </submittedName>
</protein>
<feature type="coiled-coil region" evidence="1">
    <location>
        <begin position="306"/>
        <end position="368"/>
    </location>
</feature>
<feature type="region of interest" description="Disordered" evidence="2">
    <location>
        <begin position="647"/>
        <end position="696"/>
    </location>
</feature>
<evidence type="ECO:0000256" key="2">
    <source>
        <dbReference type="SAM" id="MobiDB-lite"/>
    </source>
</evidence>
<dbReference type="EMBL" id="CAXLJL010000002">
    <property type="protein sequence ID" value="CAL5129633.1"/>
    <property type="molecule type" value="Genomic_DNA"/>
</dbReference>
<feature type="compositionally biased region" description="Polar residues" evidence="2">
    <location>
        <begin position="586"/>
        <end position="596"/>
    </location>
</feature>
<feature type="compositionally biased region" description="Basic and acidic residues" evidence="2">
    <location>
        <begin position="683"/>
        <end position="696"/>
    </location>
</feature>
<dbReference type="InterPro" id="IPR029681">
    <property type="entry name" value="CCDC157"/>
</dbReference>
<reference evidence="3" key="1">
    <citation type="submission" date="2024-06" db="EMBL/GenBank/DDBJ databases">
        <authorList>
            <person name="Liu X."/>
            <person name="Lenzi L."/>
            <person name="Haldenby T S."/>
            <person name="Uol C."/>
        </authorList>
    </citation>
    <scope>NUCLEOTIDE SEQUENCE</scope>
</reference>
<feature type="compositionally biased region" description="Polar residues" evidence="2">
    <location>
        <begin position="616"/>
        <end position="627"/>
    </location>
</feature>
<name>A0AAV2SZU4_CALDB</name>
<evidence type="ECO:0000313" key="4">
    <source>
        <dbReference type="Proteomes" id="UP001497525"/>
    </source>
</evidence>